<feature type="domain" description="HTH araC/xylS-type" evidence="4">
    <location>
        <begin position="188"/>
        <end position="286"/>
    </location>
</feature>
<proteinExistence type="predicted"/>
<evidence type="ECO:0000256" key="3">
    <source>
        <dbReference type="ARBA" id="ARBA00023163"/>
    </source>
</evidence>
<dbReference type="AlphaFoldDB" id="A0A1M5GN19"/>
<dbReference type="Pfam" id="PF02311">
    <property type="entry name" value="AraC_binding"/>
    <property type="match status" value="1"/>
</dbReference>
<evidence type="ECO:0000313" key="6">
    <source>
        <dbReference type="Proteomes" id="UP000184108"/>
    </source>
</evidence>
<organism evidence="5 6">
    <name type="scientific">Chryseobacterium vrystaatense</name>
    <dbReference type="NCBI Taxonomy" id="307480"/>
    <lineage>
        <taxon>Bacteria</taxon>
        <taxon>Pseudomonadati</taxon>
        <taxon>Bacteroidota</taxon>
        <taxon>Flavobacteriia</taxon>
        <taxon>Flavobacteriales</taxon>
        <taxon>Weeksellaceae</taxon>
        <taxon>Chryseobacterium group</taxon>
        <taxon>Chryseobacterium</taxon>
    </lineage>
</organism>
<keyword evidence="2" id="KW-0238">DNA-binding</keyword>
<dbReference type="GO" id="GO:0003700">
    <property type="term" value="F:DNA-binding transcription factor activity"/>
    <property type="evidence" value="ECO:0007669"/>
    <property type="project" value="InterPro"/>
</dbReference>
<dbReference type="Pfam" id="PF12833">
    <property type="entry name" value="HTH_18"/>
    <property type="match status" value="1"/>
</dbReference>
<dbReference type="Proteomes" id="UP000184108">
    <property type="component" value="Unassembled WGS sequence"/>
</dbReference>
<dbReference type="InterPro" id="IPR009057">
    <property type="entry name" value="Homeodomain-like_sf"/>
</dbReference>
<dbReference type="EMBL" id="FQVE01000004">
    <property type="protein sequence ID" value="SHG05093.1"/>
    <property type="molecule type" value="Genomic_DNA"/>
</dbReference>
<dbReference type="SMART" id="SM00342">
    <property type="entry name" value="HTH_ARAC"/>
    <property type="match status" value="1"/>
</dbReference>
<dbReference type="PANTHER" id="PTHR43280:SF32">
    <property type="entry name" value="TRANSCRIPTIONAL REGULATORY PROTEIN"/>
    <property type="match status" value="1"/>
</dbReference>
<gene>
    <name evidence="5" type="ORF">SAMN02787073_3412</name>
</gene>
<dbReference type="PROSITE" id="PS01124">
    <property type="entry name" value="HTH_ARAC_FAMILY_2"/>
    <property type="match status" value="1"/>
</dbReference>
<name>A0A1M5GN19_9FLAO</name>
<dbReference type="SUPFAM" id="SSF46689">
    <property type="entry name" value="Homeodomain-like"/>
    <property type="match status" value="1"/>
</dbReference>
<evidence type="ECO:0000313" key="5">
    <source>
        <dbReference type="EMBL" id="SHG05093.1"/>
    </source>
</evidence>
<accession>A0A1M5GN19</accession>
<dbReference type="RefSeq" id="WP_073174614.1">
    <property type="nucleotide sequence ID" value="NZ_FQVE01000004.1"/>
</dbReference>
<sequence length="293" mass="34334">MGLQKLEIKKNIQKEEDKNLSFRIFDLDCKRLEEYQQPHKKDHFCIIVMESGHLHVHIEEKSYHLKPGKISVIFPEQVQFISNSSGDLKGKVILFEEILFCSDILKNELSTYNVNLSTQLNCTILPPKDFERSKNLLEIIQDIYMHPSLIKKEQARFYIKIFLLGLIESIHGLHPVLYKETTDKPLYVRFKKHLNQHYKEQRTVQYYADQLAITPKKLNSITKKHCGETAIHAIHNRILMEIKRQLLFSDLTHKEIAFDLGFNSPSALNKFVKSKLKETPTELQQELAQMYNG</sequence>
<keyword evidence="1" id="KW-0805">Transcription regulation</keyword>
<dbReference type="Gene3D" id="1.10.10.60">
    <property type="entry name" value="Homeodomain-like"/>
    <property type="match status" value="1"/>
</dbReference>
<reference evidence="6" key="1">
    <citation type="submission" date="2016-11" db="EMBL/GenBank/DDBJ databases">
        <authorList>
            <person name="Varghese N."/>
            <person name="Submissions S."/>
        </authorList>
    </citation>
    <scope>NUCLEOTIDE SEQUENCE [LARGE SCALE GENOMIC DNA]</scope>
    <source>
        <strain evidence="6">YR203</strain>
    </source>
</reference>
<dbReference type="InterPro" id="IPR003313">
    <property type="entry name" value="AraC-bd"/>
</dbReference>
<keyword evidence="3" id="KW-0804">Transcription</keyword>
<protein>
    <submittedName>
        <fullName evidence="5">AraC family transcriptional regulator, transcriptional activator of pobA</fullName>
    </submittedName>
</protein>
<dbReference type="GO" id="GO:0043565">
    <property type="term" value="F:sequence-specific DNA binding"/>
    <property type="evidence" value="ECO:0007669"/>
    <property type="project" value="InterPro"/>
</dbReference>
<evidence type="ECO:0000256" key="1">
    <source>
        <dbReference type="ARBA" id="ARBA00023015"/>
    </source>
</evidence>
<dbReference type="InterPro" id="IPR037923">
    <property type="entry name" value="HTH-like"/>
</dbReference>
<dbReference type="SUPFAM" id="SSF51215">
    <property type="entry name" value="Regulatory protein AraC"/>
    <property type="match status" value="1"/>
</dbReference>
<evidence type="ECO:0000256" key="2">
    <source>
        <dbReference type="ARBA" id="ARBA00023125"/>
    </source>
</evidence>
<dbReference type="PANTHER" id="PTHR43280">
    <property type="entry name" value="ARAC-FAMILY TRANSCRIPTIONAL REGULATOR"/>
    <property type="match status" value="1"/>
</dbReference>
<evidence type="ECO:0000259" key="4">
    <source>
        <dbReference type="PROSITE" id="PS01124"/>
    </source>
</evidence>
<dbReference type="InterPro" id="IPR018060">
    <property type="entry name" value="HTH_AraC"/>
</dbReference>